<feature type="domain" description="BTB" evidence="2">
    <location>
        <begin position="121"/>
        <end position="190"/>
    </location>
</feature>
<dbReference type="InterPro" id="IPR000210">
    <property type="entry name" value="BTB/POZ_dom"/>
</dbReference>
<sequence length="389" mass="43701">MPKFRWCCCQKSTKQTNKMSDPKPKQDVDKQGGEQQPEEKNAKDRKQGSADEDKAKGKAKEVEPYDFERGIRRLQAKYQELTAVFEEEVDMLRRDRNALAEEKATWEVLATKLDASVVPQSRVKLDIGGTVFATSKQTLTKFAKSFFAGMFSGRHELQPEDDGSFFVDRDPFVFRHVLNFMRGQPPKLDRLSKAELEALREDAEFYQLPELLEALTPPKPTTCKFTPGEKYTLNTRQDTVTKTVDNYQWDTNALGEAIPATGITTVRFTIMQTGGAILLGLAPSSFNRDGTSMFNQSGWFVHTNSTLYSGPPTSFRGKTYDASTGRLSNGAVVDMVVDRNARTISFIVNGTNAGVAYQNVFQPTDELFPCAILYQHNDSVRMQLLSHTP</sequence>
<dbReference type="InterPro" id="IPR013320">
    <property type="entry name" value="ConA-like_dom_sf"/>
</dbReference>
<dbReference type="CDD" id="cd18316">
    <property type="entry name" value="BTB_POZ_KCTD-like"/>
    <property type="match status" value="1"/>
</dbReference>
<accession>F2UFY4</accession>
<dbReference type="InterPro" id="IPR003877">
    <property type="entry name" value="SPRY_dom"/>
</dbReference>
<keyword evidence="4" id="KW-1185">Reference proteome</keyword>
<dbReference type="PANTHER" id="PTHR14499:SF136">
    <property type="entry name" value="GH08630P"/>
    <property type="match status" value="1"/>
</dbReference>
<dbReference type="PANTHER" id="PTHR14499">
    <property type="entry name" value="POTASSIUM CHANNEL TETRAMERIZATION DOMAIN-CONTAINING"/>
    <property type="match status" value="1"/>
</dbReference>
<dbReference type="CDD" id="cd11709">
    <property type="entry name" value="SPRY"/>
    <property type="match status" value="1"/>
</dbReference>
<feature type="region of interest" description="Disordered" evidence="1">
    <location>
        <begin position="11"/>
        <end position="61"/>
    </location>
</feature>
<dbReference type="SUPFAM" id="SSF54695">
    <property type="entry name" value="POZ domain"/>
    <property type="match status" value="1"/>
</dbReference>
<dbReference type="InterPro" id="IPR043136">
    <property type="entry name" value="B30.2/SPRY_sf"/>
</dbReference>
<reference evidence="3" key="1">
    <citation type="submission" date="2009-08" db="EMBL/GenBank/DDBJ databases">
        <title>Annotation of Salpingoeca rosetta.</title>
        <authorList>
            <consortium name="The Broad Institute Genome Sequencing Platform"/>
            <person name="Russ C."/>
            <person name="Cuomo C."/>
            <person name="Burger G."/>
            <person name="Gray M.W."/>
            <person name="Holland P.W.H."/>
            <person name="King N."/>
            <person name="Lang F.B.F."/>
            <person name="Roger A.J."/>
            <person name="Ruiz-Trillo I."/>
            <person name="Young S.K."/>
            <person name="Zeng Q."/>
            <person name="Gargeya S."/>
            <person name="Alvarado L."/>
            <person name="Berlin A."/>
            <person name="Chapman S.B."/>
            <person name="Chen Z."/>
            <person name="Freedman E."/>
            <person name="Gellesch M."/>
            <person name="Goldberg J."/>
            <person name="Griggs A."/>
            <person name="Gujja S."/>
            <person name="Heilman E."/>
            <person name="Heiman D."/>
            <person name="Howarth C."/>
            <person name="Mehta T."/>
            <person name="Neiman D."/>
            <person name="Pearson M."/>
            <person name="Roberts A."/>
            <person name="Saif S."/>
            <person name="Shea T."/>
            <person name="Shenoy N."/>
            <person name="Sisk P."/>
            <person name="Stolte C."/>
            <person name="Sykes S."/>
            <person name="White J."/>
            <person name="Yandava C."/>
            <person name="Haas B."/>
            <person name="Nusbaum C."/>
            <person name="Birren B."/>
        </authorList>
    </citation>
    <scope>NUCLEOTIDE SEQUENCE [LARGE SCALE GENOMIC DNA]</scope>
    <source>
        <strain evidence="3">ATCC 50818</strain>
    </source>
</reference>
<name>F2UFY4_SALR5</name>
<dbReference type="Pfam" id="PF02214">
    <property type="entry name" value="BTB_2"/>
    <property type="match status" value="1"/>
</dbReference>
<dbReference type="EMBL" id="GL832972">
    <property type="protein sequence ID" value="EGD75412.1"/>
    <property type="molecule type" value="Genomic_DNA"/>
</dbReference>
<proteinExistence type="predicted"/>
<evidence type="ECO:0000256" key="1">
    <source>
        <dbReference type="SAM" id="MobiDB-lite"/>
    </source>
</evidence>
<gene>
    <name evidence="3" type="ORF">PTSG_06488</name>
</gene>
<organism evidence="4">
    <name type="scientific">Salpingoeca rosetta (strain ATCC 50818 / BSB-021)</name>
    <dbReference type="NCBI Taxonomy" id="946362"/>
    <lineage>
        <taxon>Eukaryota</taxon>
        <taxon>Choanoflagellata</taxon>
        <taxon>Craspedida</taxon>
        <taxon>Salpingoecidae</taxon>
        <taxon>Salpingoeca</taxon>
    </lineage>
</organism>
<dbReference type="PROSITE" id="PS50097">
    <property type="entry name" value="BTB"/>
    <property type="match status" value="1"/>
</dbReference>
<dbReference type="InterPro" id="IPR011333">
    <property type="entry name" value="SKP1/BTB/POZ_sf"/>
</dbReference>
<dbReference type="InParanoid" id="F2UFY4"/>
<dbReference type="GeneID" id="16072429"/>
<evidence type="ECO:0000259" key="2">
    <source>
        <dbReference type="PROSITE" id="PS50097"/>
    </source>
</evidence>
<dbReference type="InterPro" id="IPR003131">
    <property type="entry name" value="T1-type_BTB"/>
</dbReference>
<dbReference type="OMA" id="KTELWEM"/>
<dbReference type="AlphaFoldDB" id="F2UFY4"/>
<dbReference type="SUPFAM" id="SSF49899">
    <property type="entry name" value="Concanavalin A-like lectins/glucanases"/>
    <property type="match status" value="1"/>
</dbReference>
<dbReference type="SMART" id="SM00225">
    <property type="entry name" value="BTB"/>
    <property type="match status" value="1"/>
</dbReference>
<dbReference type="OrthoDB" id="2414723at2759"/>
<dbReference type="Gene3D" id="2.60.120.920">
    <property type="match status" value="1"/>
</dbReference>
<dbReference type="KEGG" id="sre:PTSG_06488"/>
<dbReference type="RefSeq" id="XP_004991869.1">
    <property type="nucleotide sequence ID" value="XM_004991812.1"/>
</dbReference>
<evidence type="ECO:0000313" key="4">
    <source>
        <dbReference type="Proteomes" id="UP000007799"/>
    </source>
</evidence>
<feature type="compositionally biased region" description="Basic and acidic residues" evidence="1">
    <location>
        <begin position="20"/>
        <end position="61"/>
    </location>
</feature>
<protein>
    <recommendedName>
        <fullName evidence="2">BTB domain-containing protein</fullName>
    </recommendedName>
</protein>
<dbReference type="STRING" id="946362.F2UFY4"/>
<dbReference type="GO" id="GO:0051260">
    <property type="term" value="P:protein homooligomerization"/>
    <property type="evidence" value="ECO:0007669"/>
    <property type="project" value="InterPro"/>
</dbReference>
<dbReference type="Pfam" id="PF00622">
    <property type="entry name" value="SPRY"/>
    <property type="match status" value="1"/>
</dbReference>
<dbReference type="Gene3D" id="3.30.710.10">
    <property type="entry name" value="Potassium Channel Kv1.1, Chain A"/>
    <property type="match status" value="1"/>
</dbReference>
<evidence type="ECO:0000313" key="3">
    <source>
        <dbReference type="EMBL" id="EGD75412.1"/>
    </source>
</evidence>
<dbReference type="Proteomes" id="UP000007799">
    <property type="component" value="Unassembled WGS sequence"/>
</dbReference>
<dbReference type="eggNOG" id="KOG2723">
    <property type="taxonomic scope" value="Eukaryota"/>
</dbReference>